<dbReference type="AlphaFoldDB" id="A0A8S2EA78"/>
<dbReference type="Gene3D" id="1.20.1070.10">
    <property type="entry name" value="Rhodopsin 7-helix transmembrane proteins"/>
    <property type="match status" value="1"/>
</dbReference>
<dbReference type="EMBL" id="CAJOBA010009620">
    <property type="protein sequence ID" value="CAF3855487.1"/>
    <property type="molecule type" value="Genomic_DNA"/>
</dbReference>
<dbReference type="PANTHER" id="PTHR46641">
    <property type="entry name" value="FMRFAMIDE RECEPTOR-RELATED"/>
    <property type="match status" value="1"/>
</dbReference>
<dbReference type="InterPro" id="IPR017452">
    <property type="entry name" value="GPCR_Rhodpsn_7TM"/>
</dbReference>
<evidence type="ECO:0000256" key="4">
    <source>
        <dbReference type="ARBA" id="ARBA00023136"/>
    </source>
</evidence>
<accession>A0A8S2EA78</accession>
<organism evidence="7 9">
    <name type="scientific">Didymodactylos carnosus</name>
    <dbReference type="NCBI Taxonomy" id="1234261"/>
    <lineage>
        <taxon>Eukaryota</taxon>
        <taxon>Metazoa</taxon>
        <taxon>Spiralia</taxon>
        <taxon>Gnathifera</taxon>
        <taxon>Rotifera</taxon>
        <taxon>Eurotatoria</taxon>
        <taxon>Bdelloidea</taxon>
        <taxon>Philodinida</taxon>
        <taxon>Philodinidae</taxon>
        <taxon>Didymodactylos</taxon>
    </lineage>
</organism>
<feature type="transmembrane region" description="Helical" evidence="5">
    <location>
        <begin position="102"/>
        <end position="122"/>
    </location>
</feature>
<feature type="domain" description="G-protein coupled receptors family 1 profile" evidence="6">
    <location>
        <begin position="30"/>
        <end position="310"/>
    </location>
</feature>
<evidence type="ECO:0000256" key="1">
    <source>
        <dbReference type="ARBA" id="ARBA00004370"/>
    </source>
</evidence>
<evidence type="ECO:0000313" key="8">
    <source>
        <dbReference type="EMBL" id="CAF3855487.1"/>
    </source>
</evidence>
<evidence type="ECO:0000313" key="9">
    <source>
        <dbReference type="Proteomes" id="UP000677228"/>
    </source>
</evidence>
<dbReference type="PANTHER" id="PTHR46641:SF2">
    <property type="entry name" value="FMRFAMIDE RECEPTOR"/>
    <property type="match status" value="1"/>
</dbReference>
<keyword evidence="2 5" id="KW-0812">Transmembrane</keyword>
<evidence type="ECO:0000256" key="2">
    <source>
        <dbReference type="ARBA" id="ARBA00022692"/>
    </source>
</evidence>
<dbReference type="Proteomes" id="UP000682733">
    <property type="component" value="Unassembled WGS sequence"/>
</dbReference>
<feature type="non-terminal residue" evidence="7">
    <location>
        <position position="1"/>
    </location>
</feature>
<reference evidence="7" key="1">
    <citation type="submission" date="2021-02" db="EMBL/GenBank/DDBJ databases">
        <authorList>
            <person name="Nowell W R."/>
        </authorList>
    </citation>
    <scope>NUCLEOTIDE SEQUENCE</scope>
</reference>
<feature type="transmembrane region" description="Helical" evidence="5">
    <location>
        <begin position="51"/>
        <end position="69"/>
    </location>
</feature>
<keyword evidence="3 5" id="KW-1133">Transmembrane helix</keyword>
<feature type="transmembrane region" description="Helical" evidence="5">
    <location>
        <begin position="12"/>
        <end position="39"/>
    </location>
</feature>
<dbReference type="GO" id="GO:0016020">
    <property type="term" value="C:membrane"/>
    <property type="evidence" value="ECO:0007669"/>
    <property type="project" value="UniProtKB-SubCell"/>
</dbReference>
<dbReference type="SUPFAM" id="SSF81321">
    <property type="entry name" value="Family A G protein-coupled receptor-like"/>
    <property type="match status" value="1"/>
</dbReference>
<feature type="transmembrane region" description="Helical" evidence="5">
    <location>
        <begin position="142"/>
        <end position="159"/>
    </location>
</feature>
<name>A0A8S2EA78_9BILA</name>
<evidence type="ECO:0000256" key="5">
    <source>
        <dbReference type="SAM" id="Phobius"/>
    </source>
</evidence>
<gene>
    <name evidence="7" type="ORF">OVA965_LOCUS18954</name>
    <name evidence="8" type="ORF">TMI583_LOCUS18969</name>
</gene>
<dbReference type="PROSITE" id="PS50262">
    <property type="entry name" value="G_PROTEIN_RECEP_F1_2"/>
    <property type="match status" value="1"/>
</dbReference>
<feature type="transmembrane region" description="Helical" evidence="5">
    <location>
        <begin position="281"/>
        <end position="307"/>
    </location>
</feature>
<proteinExistence type="predicted"/>
<evidence type="ECO:0000259" key="6">
    <source>
        <dbReference type="PROSITE" id="PS50262"/>
    </source>
</evidence>
<sequence>MRWSMIQEHGGGGLTLLVSTLLFGSIGLVGNIICFLVLYRSSAQPSQSFVQYLRALACFDVFVLLIEFIETINDLTMYTFNYLLLSFRLSIICKLYEYFKHVIILVACWTIAVLTFDRLILVCDPFTSMFPNLSRKICNSKRAKQIILILLLISMIINLPQLKYKGYRHSAYASPRQSLTQQTPLLMFDDENLNNELLSNNNLDIDEQFQRLNESILKNNPSSLSNEHLSNYPTELSSIISVTRTTTIVINEKLNNHTGSNKNFQQHCKCRIAPKLNIKELSFVITWDTYVFHMFCYTLIPAIILIASNA</sequence>
<dbReference type="Proteomes" id="UP000677228">
    <property type="component" value="Unassembled WGS sequence"/>
</dbReference>
<comment type="caution">
    <text evidence="7">The sequence shown here is derived from an EMBL/GenBank/DDBJ whole genome shotgun (WGS) entry which is preliminary data.</text>
</comment>
<keyword evidence="4 5" id="KW-0472">Membrane</keyword>
<evidence type="ECO:0000313" key="7">
    <source>
        <dbReference type="EMBL" id="CAF1093952.1"/>
    </source>
</evidence>
<evidence type="ECO:0000256" key="3">
    <source>
        <dbReference type="ARBA" id="ARBA00022989"/>
    </source>
</evidence>
<comment type="subcellular location">
    <subcellularLocation>
        <location evidence="1">Membrane</location>
    </subcellularLocation>
</comment>
<protein>
    <recommendedName>
        <fullName evidence="6">G-protein coupled receptors family 1 profile domain-containing protein</fullName>
    </recommendedName>
</protein>
<dbReference type="EMBL" id="CAJNOK010009601">
    <property type="protein sequence ID" value="CAF1093952.1"/>
    <property type="molecule type" value="Genomic_DNA"/>
</dbReference>
<dbReference type="InterPro" id="IPR052954">
    <property type="entry name" value="GPCR-Ligand_Int"/>
</dbReference>